<dbReference type="EMBL" id="JACOOJ010000046">
    <property type="protein sequence ID" value="MBC5634724.1"/>
    <property type="molecule type" value="Genomic_DNA"/>
</dbReference>
<evidence type="ECO:0000256" key="3">
    <source>
        <dbReference type="ARBA" id="ARBA00022722"/>
    </source>
</evidence>
<sequence length="150" mass="17197">MVLGIFRQIENSILLLQEWNTEINQVDDYLLSPEGMKNLAASCMLIEAIGEGVKKIDKKTGGVLLPMRQEIPWSRVMGMRDHIAHGYFDIDADVVFQTIKNSKFMCLSRHERNWRKTLPSRMNTAFVCRISDMKLIENQSKCRPIAAPIS</sequence>
<evidence type="ECO:0000256" key="4">
    <source>
        <dbReference type="ARBA" id="ARBA00022741"/>
    </source>
</evidence>
<dbReference type="InterPro" id="IPR008201">
    <property type="entry name" value="HepT-like"/>
</dbReference>
<evidence type="ECO:0000256" key="2">
    <source>
        <dbReference type="ARBA" id="ARBA00022649"/>
    </source>
</evidence>
<evidence type="ECO:0000313" key="7">
    <source>
        <dbReference type="Proteomes" id="UP000651475"/>
    </source>
</evidence>
<evidence type="ECO:0000256" key="1">
    <source>
        <dbReference type="ARBA" id="ARBA00022553"/>
    </source>
</evidence>
<keyword evidence="1" id="KW-0597">Phosphoprotein</keyword>
<keyword evidence="7" id="KW-1185">Reference proteome</keyword>
<dbReference type="PANTHER" id="PTHR34139">
    <property type="entry name" value="UPF0331 PROTEIN MJ0127"/>
    <property type="match status" value="1"/>
</dbReference>
<proteinExistence type="predicted"/>
<dbReference type="PANTHER" id="PTHR34139:SF1">
    <property type="entry name" value="RNASE MJ1380-RELATED"/>
    <property type="match status" value="1"/>
</dbReference>
<reference evidence="6 7" key="1">
    <citation type="submission" date="2020-08" db="EMBL/GenBank/DDBJ databases">
        <title>Genome public.</title>
        <authorList>
            <person name="Liu C."/>
            <person name="Sun Q."/>
        </authorList>
    </citation>
    <scope>NUCLEOTIDE SEQUENCE [LARGE SCALE GENOMIC DNA]</scope>
    <source>
        <strain evidence="6 7">NSJ-79</strain>
    </source>
</reference>
<keyword evidence="2" id="KW-1277">Toxin-antitoxin system</keyword>
<evidence type="ECO:0000256" key="5">
    <source>
        <dbReference type="ARBA" id="ARBA00022801"/>
    </source>
</evidence>
<dbReference type="Proteomes" id="UP000651475">
    <property type="component" value="Unassembled WGS sequence"/>
</dbReference>
<keyword evidence="4" id="KW-0547">Nucleotide-binding</keyword>
<dbReference type="Pfam" id="PF01934">
    <property type="entry name" value="HepT-like"/>
    <property type="match status" value="1"/>
</dbReference>
<name>A0ABR7DTF4_9BACT</name>
<gene>
    <name evidence="6" type="ORF">H8S65_18425</name>
</gene>
<keyword evidence="5" id="KW-0378">Hydrolase</keyword>
<comment type="caution">
    <text evidence="6">The sequence shown here is derived from an EMBL/GenBank/DDBJ whole genome shotgun (WGS) entry which is preliminary data.</text>
</comment>
<protein>
    <submittedName>
        <fullName evidence="6">DUF86 domain-containing protein</fullName>
    </submittedName>
</protein>
<dbReference type="InterPro" id="IPR051813">
    <property type="entry name" value="HepT_RNase_toxin"/>
</dbReference>
<keyword evidence="3" id="KW-0540">Nuclease</keyword>
<organism evidence="6 7">
    <name type="scientific">Parabacteroides hominis</name>
    <dbReference type="NCBI Taxonomy" id="2763057"/>
    <lineage>
        <taxon>Bacteria</taxon>
        <taxon>Pseudomonadati</taxon>
        <taxon>Bacteroidota</taxon>
        <taxon>Bacteroidia</taxon>
        <taxon>Bacteroidales</taxon>
        <taxon>Tannerellaceae</taxon>
        <taxon>Parabacteroides</taxon>
    </lineage>
</organism>
<evidence type="ECO:0000313" key="6">
    <source>
        <dbReference type="EMBL" id="MBC5634724.1"/>
    </source>
</evidence>
<accession>A0ABR7DTF4</accession>